<reference evidence="5 6" key="1">
    <citation type="submission" date="2006-12" db="EMBL/GenBank/DDBJ databases">
        <title>Complete sequence of Shewanella amazonensis SB2B.</title>
        <authorList>
            <consortium name="US DOE Joint Genome Institute"/>
            <person name="Copeland A."/>
            <person name="Lucas S."/>
            <person name="Lapidus A."/>
            <person name="Barry K."/>
            <person name="Detter J.C."/>
            <person name="Glavina del Rio T."/>
            <person name="Hammon N."/>
            <person name="Israni S."/>
            <person name="Dalin E."/>
            <person name="Tice H."/>
            <person name="Pitluck S."/>
            <person name="Munk A.C."/>
            <person name="Brettin T."/>
            <person name="Bruce D."/>
            <person name="Han C."/>
            <person name="Tapia R."/>
            <person name="Gilna P."/>
            <person name="Schmutz J."/>
            <person name="Larimer F."/>
            <person name="Land M."/>
            <person name="Hauser L."/>
            <person name="Kyrpides N."/>
            <person name="Mikhailova N."/>
            <person name="Fredrickson J."/>
            <person name="Richardson P."/>
        </authorList>
    </citation>
    <scope>NUCLEOTIDE SEQUENCE [LARGE SCALE GENOMIC DNA]</scope>
    <source>
        <strain evidence="6">ATCC BAA-1098 / SB2B</strain>
    </source>
</reference>
<evidence type="ECO:0000313" key="5">
    <source>
        <dbReference type="EMBL" id="ABL98631.1"/>
    </source>
</evidence>
<evidence type="ECO:0000256" key="1">
    <source>
        <dbReference type="ARBA" id="ARBA00004196"/>
    </source>
</evidence>
<gene>
    <name evidence="5" type="ordered locus">Sama_0421</name>
</gene>
<dbReference type="Proteomes" id="UP000009175">
    <property type="component" value="Chromosome"/>
</dbReference>
<dbReference type="STRING" id="326297.Sama_0421"/>
<evidence type="ECO:0000313" key="6">
    <source>
        <dbReference type="Proteomes" id="UP000009175"/>
    </source>
</evidence>
<comment type="similarity">
    <text evidence="2">Belongs to the bacterial solute-binding protein 2 family.</text>
</comment>
<dbReference type="InterPro" id="IPR028082">
    <property type="entry name" value="Peripla_BP_I"/>
</dbReference>
<dbReference type="CDD" id="cd06306">
    <property type="entry name" value="PBP1_TorT-like"/>
    <property type="match status" value="1"/>
</dbReference>
<keyword evidence="3" id="KW-0732">Signal</keyword>
<dbReference type="GO" id="GO:0030313">
    <property type="term" value="C:cell envelope"/>
    <property type="evidence" value="ECO:0007669"/>
    <property type="project" value="UniProtKB-SubCell"/>
</dbReference>
<dbReference type="Gene3D" id="3.40.50.2300">
    <property type="match status" value="2"/>
</dbReference>
<sequence>MTDTQGNMKIVTLLIAFIALTAFAEGPGLEMHIDGNAGIYQAPEKATRPWRICALLPHGKDHYWWGVAWGLSQEAQRLGIEIGIYDAGGYDKLAEQKRQLKQCHRLKANGYIIAAITADGLSAEVELLMADGIPVIDLVNGMNSEVSSRSLVSFVDMATAAAKYMLATEPNRPLNVAWFPGPDGAAWVKDAETGLAEAIVGEDIRLVHGGYGMTETFVQADLVRGLVSRIQAEYIIANAVAATVAAKYFGNRGKTKVIAFYSNPQTIELVRDGTLQATVTDSPVLQARVSVDLAVQWLEQGSAPRLVSPVIQVLTSENLAAADLSLTLPPEHQWMIHQDLSPIGGATALQRRSQLQAPKTD</sequence>
<evidence type="ECO:0000256" key="2">
    <source>
        <dbReference type="ARBA" id="ARBA00007639"/>
    </source>
</evidence>
<accession>A1S2M5</accession>
<dbReference type="EMBL" id="CP000507">
    <property type="protein sequence ID" value="ABL98631.1"/>
    <property type="molecule type" value="Genomic_DNA"/>
</dbReference>
<name>A1S2M5_SHEAM</name>
<dbReference type="Pfam" id="PF13407">
    <property type="entry name" value="Peripla_BP_4"/>
    <property type="match status" value="1"/>
</dbReference>
<dbReference type="SUPFAM" id="SSF53822">
    <property type="entry name" value="Periplasmic binding protein-like I"/>
    <property type="match status" value="1"/>
</dbReference>
<evidence type="ECO:0000259" key="4">
    <source>
        <dbReference type="Pfam" id="PF13407"/>
    </source>
</evidence>
<dbReference type="AlphaFoldDB" id="A1S2M5"/>
<dbReference type="eggNOG" id="COG1879">
    <property type="taxonomic scope" value="Bacteria"/>
</dbReference>
<dbReference type="OrthoDB" id="9773673at2"/>
<dbReference type="PANTHER" id="PTHR46847:SF1">
    <property type="entry name" value="D-ALLOSE-BINDING PERIPLASMIC PROTEIN-RELATED"/>
    <property type="match status" value="1"/>
</dbReference>
<dbReference type="NCBIfam" id="NF008185">
    <property type="entry name" value="PRK10936.1"/>
    <property type="match status" value="1"/>
</dbReference>
<comment type="subcellular location">
    <subcellularLocation>
        <location evidence="1">Cell envelope</location>
    </subcellularLocation>
</comment>
<dbReference type="HOGENOM" id="CLU_053104_0_0_6"/>
<dbReference type="PANTHER" id="PTHR46847">
    <property type="entry name" value="D-ALLOSE-BINDING PERIPLASMIC PROTEIN-RELATED"/>
    <property type="match status" value="1"/>
</dbReference>
<protein>
    <submittedName>
        <fullName evidence="5">Periplasmic binding protein/LacI transcriptional regulator</fullName>
    </submittedName>
</protein>
<evidence type="ECO:0000256" key="3">
    <source>
        <dbReference type="ARBA" id="ARBA00022729"/>
    </source>
</evidence>
<dbReference type="KEGG" id="saz:Sama_0421"/>
<keyword evidence="6" id="KW-1185">Reference proteome</keyword>
<feature type="domain" description="Periplasmic binding protein" evidence="4">
    <location>
        <begin position="54"/>
        <end position="299"/>
    </location>
</feature>
<organism evidence="5 6">
    <name type="scientific">Shewanella amazonensis (strain ATCC BAA-1098 / SB2B)</name>
    <dbReference type="NCBI Taxonomy" id="326297"/>
    <lineage>
        <taxon>Bacteria</taxon>
        <taxon>Pseudomonadati</taxon>
        <taxon>Pseudomonadota</taxon>
        <taxon>Gammaproteobacteria</taxon>
        <taxon>Alteromonadales</taxon>
        <taxon>Shewanellaceae</taxon>
        <taxon>Shewanella</taxon>
    </lineage>
</organism>
<dbReference type="InterPro" id="IPR025997">
    <property type="entry name" value="SBP_2_dom"/>
</dbReference>
<dbReference type="GO" id="GO:0030246">
    <property type="term" value="F:carbohydrate binding"/>
    <property type="evidence" value="ECO:0007669"/>
    <property type="project" value="UniProtKB-ARBA"/>
</dbReference>
<proteinExistence type="inferred from homology"/>
<dbReference type="GO" id="GO:0055085">
    <property type="term" value="P:transmembrane transport"/>
    <property type="evidence" value="ECO:0007669"/>
    <property type="project" value="UniProtKB-ARBA"/>
</dbReference>